<name>A0A6L9SIL6_9ACTN</name>
<evidence type="ECO:0000256" key="1">
    <source>
        <dbReference type="ARBA" id="ARBA00004651"/>
    </source>
</evidence>
<feature type="transmembrane region" description="Helical" evidence="7">
    <location>
        <begin position="9"/>
        <end position="30"/>
    </location>
</feature>
<evidence type="ECO:0000256" key="4">
    <source>
        <dbReference type="ARBA" id="ARBA00022692"/>
    </source>
</evidence>
<evidence type="ECO:0000313" key="9">
    <source>
        <dbReference type="EMBL" id="NEE03910.1"/>
    </source>
</evidence>
<feature type="transmembrane region" description="Helical" evidence="7">
    <location>
        <begin position="177"/>
        <end position="200"/>
    </location>
</feature>
<dbReference type="AlphaFoldDB" id="A0A6L9SIL6"/>
<gene>
    <name evidence="9" type="ORF">G1H10_27455</name>
</gene>
<evidence type="ECO:0000256" key="5">
    <source>
        <dbReference type="ARBA" id="ARBA00022989"/>
    </source>
</evidence>
<dbReference type="Pfam" id="PF00528">
    <property type="entry name" value="BPD_transp_1"/>
    <property type="match status" value="1"/>
</dbReference>
<keyword evidence="5 7" id="KW-1133">Transmembrane helix</keyword>
<proteinExistence type="inferred from homology"/>
<organism evidence="9 10">
    <name type="scientific">Phytoactinopolyspora halotolerans</name>
    <dbReference type="NCBI Taxonomy" id="1981512"/>
    <lineage>
        <taxon>Bacteria</taxon>
        <taxon>Bacillati</taxon>
        <taxon>Actinomycetota</taxon>
        <taxon>Actinomycetes</taxon>
        <taxon>Jiangellales</taxon>
        <taxon>Jiangellaceae</taxon>
        <taxon>Phytoactinopolyspora</taxon>
    </lineage>
</organism>
<sequence length="318" mass="34340">MLRLTARSLMMFIASALGGSLLIFFMLRMLRGDVALVMLGMNATPEALESLRAELSLNEPWYAQYLGWINGVLRGDLGKPHFGVFDVADEIGRRLGLTVSIALISLVVSAMVALFAGVYAAVYADRRRGVIVDMLAQVAVAMPSFWVGILLVGLLSVKLGWLPSGGYVPWAINPWHAAQSLVLPVTAVSISLAGALARYVRSTMLEVLSEDYLKTAVAKGRTYRQAIVIHGIRNASVPLVTVGTLTLGGLLTGVVVVEVVFSLPGMGRMLLDAVFAREVVVVQSVTFVFLALILMLNFAMDIAYGFLDPRIRDARKGT</sequence>
<dbReference type="InterPro" id="IPR000515">
    <property type="entry name" value="MetI-like"/>
</dbReference>
<feature type="transmembrane region" description="Helical" evidence="7">
    <location>
        <begin position="239"/>
        <end position="261"/>
    </location>
</feature>
<evidence type="ECO:0000256" key="7">
    <source>
        <dbReference type="RuleBase" id="RU363032"/>
    </source>
</evidence>
<dbReference type="CDD" id="cd06261">
    <property type="entry name" value="TM_PBP2"/>
    <property type="match status" value="1"/>
</dbReference>
<dbReference type="InterPro" id="IPR045621">
    <property type="entry name" value="BPD_transp_1_N"/>
</dbReference>
<comment type="caution">
    <text evidence="9">The sequence shown here is derived from an EMBL/GenBank/DDBJ whole genome shotgun (WGS) entry which is preliminary data.</text>
</comment>
<feature type="transmembrane region" description="Helical" evidence="7">
    <location>
        <begin position="99"/>
        <end position="122"/>
    </location>
</feature>
<comment type="similarity">
    <text evidence="7">Belongs to the binding-protein-dependent transport system permease family.</text>
</comment>
<evidence type="ECO:0000259" key="8">
    <source>
        <dbReference type="PROSITE" id="PS50928"/>
    </source>
</evidence>
<keyword evidence="2 7" id="KW-0813">Transport</keyword>
<dbReference type="PANTHER" id="PTHR43163:SF6">
    <property type="entry name" value="DIPEPTIDE TRANSPORT SYSTEM PERMEASE PROTEIN DPPB-RELATED"/>
    <property type="match status" value="1"/>
</dbReference>
<reference evidence="9 10" key="1">
    <citation type="submission" date="2020-02" db="EMBL/GenBank/DDBJ databases">
        <authorList>
            <person name="Li X.-J."/>
            <person name="Han X.-M."/>
        </authorList>
    </citation>
    <scope>NUCLEOTIDE SEQUENCE [LARGE SCALE GENOMIC DNA]</scope>
    <source>
        <strain evidence="9 10">CCTCC AB 2017055</strain>
    </source>
</reference>
<comment type="subcellular location">
    <subcellularLocation>
        <location evidence="1 7">Cell membrane</location>
        <topology evidence="1 7">Multi-pass membrane protein</topology>
    </subcellularLocation>
</comment>
<feature type="domain" description="ABC transmembrane type-1" evidence="8">
    <location>
        <begin position="95"/>
        <end position="300"/>
    </location>
</feature>
<keyword evidence="3" id="KW-1003">Cell membrane</keyword>
<dbReference type="PANTHER" id="PTHR43163">
    <property type="entry name" value="DIPEPTIDE TRANSPORT SYSTEM PERMEASE PROTEIN DPPB-RELATED"/>
    <property type="match status" value="1"/>
</dbReference>
<accession>A0A6L9SIL6</accession>
<dbReference type="PROSITE" id="PS50928">
    <property type="entry name" value="ABC_TM1"/>
    <property type="match status" value="1"/>
</dbReference>
<evidence type="ECO:0000256" key="2">
    <source>
        <dbReference type="ARBA" id="ARBA00022448"/>
    </source>
</evidence>
<dbReference type="GO" id="GO:0071916">
    <property type="term" value="F:dipeptide transmembrane transporter activity"/>
    <property type="evidence" value="ECO:0007669"/>
    <property type="project" value="TreeGrafter"/>
</dbReference>
<protein>
    <submittedName>
        <fullName evidence="9">ABC transporter permease</fullName>
    </submittedName>
</protein>
<keyword evidence="10" id="KW-1185">Reference proteome</keyword>
<dbReference type="Proteomes" id="UP000475214">
    <property type="component" value="Unassembled WGS sequence"/>
</dbReference>
<feature type="transmembrane region" description="Helical" evidence="7">
    <location>
        <begin position="281"/>
        <end position="307"/>
    </location>
</feature>
<dbReference type="GO" id="GO:0005886">
    <property type="term" value="C:plasma membrane"/>
    <property type="evidence" value="ECO:0007669"/>
    <property type="project" value="UniProtKB-SubCell"/>
</dbReference>
<dbReference type="Pfam" id="PF19300">
    <property type="entry name" value="BPD_transp_1_N"/>
    <property type="match status" value="1"/>
</dbReference>
<dbReference type="EMBL" id="JAAGOA010000027">
    <property type="protein sequence ID" value="NEE03910.1"/>
    <property type="molecule type" value="Genomic_DNA"/>
</dbReference>
<evidence type="ECO:0000256" key="6">
    <source>
        <dbReference type="ARBA" id="ARBA00023136"/>
    </source>
</evidence>
<dbReference type="SUPFAM" id="SSF161098">
    <property type="entry name" value="MetI-like"/>
    <property type="match status" value="1"/>
</dbReference>
<keyword evidence="4 7" id="KW-0812">Transmembrane</keyword>
<evidence type="ECO:0000256" key="3">
    <source>
        <dbReference type="ARBA" id="ARBA00022475"/>
    </source>
</evidence>
<dbReference type="RefSeq" id="WP_163743990.1">
    <property type="nucleotide sequence ID" value="NZ_JAAGOA010000027.1"/>
</dbReference>
<keyword evidence="6 7" id="KW-0472">Membrane</keyword>
<dbReference type="InterPro" id="IPR035906">
    <property type="entry name" value="MetI-like_sf"/>
</dbReference>
<feature type="transmembrane region" description="Helical" evidence="7">
    <location>
        <begin position="134"/>
        <end position="157"/>
    </location>
</feature>
<evidence type="ECO:0000313" key="10">
    <source>
        <dbReference type="Proteomes" id="UP000475214"/>
    </source>
</evidence>
<dbReference type="Gene3D" id="1.10.3720.10">
    <property type="entry name" value="MetI-like"/>
    <property type="match status" value="1"/>
</dbReference>